<keyword evidence="2" id="KW-1185">Reference proteome</keyword>
<dbReference type="EMBL" id="JAGSND010000009">
    <property type="protein sequence ID" value="MBR0598951.1"/>
    <property type="molecule type" value="Genomic_DNA"/>
</dbReference>
<comment type="caution">
    <text evidence="1">The sequence shown here is derived from an EMBL/GenBank/DDBJ whole genome shotgun (WGS) entry which is preliminary data.</text>
</comment>
<accession>A0A8J7W4L4</accession>
<evidence type="ECO:0000313" key="2">
    <source>
        <dbReference type="Proteomes" id="UP000675664"/>
    </source>
</evidence>
<protein>
    <submittedName>
        <fullName evidence="1">Uncharacterized protein</fullName>
    </submittedName>
</protein>
<evidence type="ECO:0000313" key="1">
    <source>
        <dbReference type="EMBL" id="MBR0598951.1"/>
    </source>
</evidence>
<dbReference type="AlphaFoldDB" id="A0A8J7W4L4"/>
<gene>
    <name evidence="1" type="ORF">KCX82_13750</name>
</gene>
<dbReference type="Proteomes" id="UP000675664">
    <property type="component" value="Unassembled WGS sequence"/>
</dbReference>
<reference evidence="1" key="2">
    <citation type="submission" date="2021-04" db="EMBL/GenBank/DDBJ databases">
        <authorList>
            <person name="Liu J."/>
        </authorList>
    </citation>
    <scope>NUCLEOTIDE SEQUENCE</scope>
    <source>
        <strain evidence="1">BAD-6</strain>
    </source>
</reference>
<reference evidence="1" key="1">
    <citation type="submission" date="2021-04" db="EMBL/GenBank/DDBJ databases">
        <title>Sinoanaerobacter chloroacetimidivorans sp. nov., an obligate anaerobic bacterium isolated from anaerobic sludge.</title>
        <authorList>
            <person name="Bao Y."/>
        </authorList>
    </citation>
    <scope>NUCLEOTIDE SEQUENCE</scope>
    <source>
        <strain evidence="1">BAD-6</strain>
    </source>
</reference>
<dbReference type="RefSeq" id="WP_227019077.1">
    <property type="nucleotide sequence ID" value="NZ_JAGSND010000009.1"/>
</dbReference>
<organism evidence="1 2">
    <name type="scientific">Sinanaerobacter chloroacetimidivorans</name>
    <dbReference type="NCBI Taxonomy" id="2818044"/>
    <lineage>
        <taxon>Bacteria</taxon>
        <taxon>Bacillati</taxon>
        <taxon>Bacillota</taxon>
        <taxon>Clostridia</taxon>
        <taxon>Peptostreptococcales</taxon>
        <taxon>Anaerovoracaceae</taxon>
        <taxon>Sinanaerobacter</taxon>
    </lineage>
</organism>
<proteinExistence type="predicted"/>
<name>A0A8J7W4L4_9FIRM</name>
<sequence>MKKNENLNTGFYGETMPLVYNVGNTARTIYRDTAVTMTDAECFTERKMVVDGKNFYVKSIFPMMPKSTSTRELIALVDSEKE</sequence>